<reference evidence="1 2" key="1">
    <citation type="journal article" date="2006" name="Nat. Genet.">
        <title>The multidrug-resistant human pathogen Clostridium difficile has a highly mobile, mosaic genome.</title>
        <authorList>
            <person name="Sebaihia M."/>
            <person name="Wren B.W."/>
            <person name="Mullany P."/>
            <person name="Fairweather N.F."/>
            <person name="Minton N."/>
            <person name="Stabler R."/>
            <person name="Thomson N.R."/>
            <person name="Roberts A.P."/>
            <person name="Cerdeno-Tarraga A.M."/>
            <person name="Wang H."/>
            <person name="Holden M.T.G."/>
            <person name="Wright A."/>
            <person name="Churcher C."/>
            <person name="Quail M.A."/>
            <person name="Baker S."/>
            <person name="Bason N."/>
            <person name="Brooks K."/>
            <person name="Chillingworth T."/>
            <person name="Cronin A."/>
            <person name="Davis P."/>
            <person name="Dowd L."/>
            <person name="Fraser A."/>
            <person name="Feltwell T."/>
            <person name="Hance Z."/>
            <person name="Holroyd S."/>
            <person name="Jagels K."/>
            <person name="Moule S."/>
            <person name="Mungall K."/>
            <person name="Price C."/>
            <person name="Rabbinowitsch R."/>
            <person name="Sharp S."/>
            <person name="Simmonds M."/>
            <person name="Steven K."/>
            <person name="Unwin L."/>
            <person name="Whithead S."/>
            <person name="Dupuy B."/>
            <person name="Dougan G."/>
            <person name="Barrell B.and.Parkhill.J."/>
        </authorList>
    </citation>
    <scope>NUCLEOTIDE SEQUENCE [LARGE SCALE GENOMIC DNA]</scope>
    <source>
        <strain evidence="1 2">630</strain>
    </source>
</reference>
<protein>
    <submittedName>
        <fullName evidence="1">Conjugative transposon protein Tn1549-like, CTn2-Orf30</fullName>
    </submittedName>
</protein>
<dbReference type="EMBL" id="AM180355">
    <property type="protein sequence ID" value="CCA62794.1"/>
    <property type="molecule type" value="Genomic_DNA"/>
</dbReference>
<dbReference type="BioCyc" id="PDIF272563:G12WB-543-MONOMER"/>
<dbReference type="EnsemblBacteria" id="CCA62794">
    <property type="protein sequence ID" value="CCA62794"/>
    <property type="gene ID" value="CD630_04341"/>
</dbReference>
<dbReference type="AlphaFoldDB" id="F3Y5S9"/>
<reference key="2">
    <citation type="submission" date="2006-06" db="EMBL/GenBank/DDBJ databases">
        <title>Reannotation of the genome sequence of Clostridium difficile strain 630.</title>
        <authorList>
            <person name="Monot M."/>
            <person name="Boursaux-Eude C."/>
            <person name="Thibonnier M."/>
            <person name="Vallenet D."/>
            <person name="Moszer I."/>
            <person name="Medigue C."/>
            <person name="Martin-Verstraete I.and.Dupuy.B."/>
        </authorList>
    </citation>
    <scope>NUCLEOTIDE SEQUENCE</scope>
    <source>
        <strain>630</strain>
    </source>
</reference>
<dbReference type="KEGG" id="cdf:CD630_04341"/>
<dbReference type="RefSeq" id="WP_011860802.1">
    <property type="nucleotide sequence ID" value="NZ_CP116961.1"/>
</dbReference>
<evidence type="ECO:0000313" key="2">
    <source>
        <dbReference type="Proteomes" id="UP000001978"/>
    </source>
</evidence>
<organism evidence="1 2">
    <name type="scientific">Clostridioides difficile (strain 630)</name>
    <name type="common">Peptoclostridium difficile</name>
    <dbReference type="NCBI Taxonomy" id="272563"/>
    <lineage>
        <taxon>Bacteria</taxon>
        <taxon>Bacillati</taxon>
        <taxon>Bacillota</taxon>
        <taxon>Clostridia</taxon>
        <taxon>Peptostreptococcales</taxon>
        <taxon>Peptostreptococcaceae</taxon>
        <taxon>Clostridioides</taxon>
    </lineage>
</organism>
<dbReference type="Proteomes" id="UP000001978">
    <property type="component" value="Chromosome"/>
</dbReference>
<proteinExistence type="predicted"/>
<gene>
    <name evidence="1" type="ordered locus">CD630_04341</name>
</gene>
<sequence length="62" mass="7236">MSCNEIVLERECYEDIFAIRDGGRRMNATIYPLKIEHGNKHSPFFHNCSTFMFSRALSLPIK</sequence>
<dbReference type="STRING" id="272563.CD630_04341"/>
<name>F3Y5S9_CLOD6</name>
<evidence type="ECO:0000313" key="1">
    <source>
        <dbReference type="EMBL" id="CCA62794.1"/>
    </source>
</evidence>
<accession>F3Y5S9</accession>